<dbReference type="InterPro" id="IPR013087">
    <property type="entry name" value="Znf_C2H2_type"/>
</dbReference>
<dbReference type="Proteomes" id="UP001075354">
    <property type="component" value="Chromosome 6"/>
</dbReference>
<feature type="region of interest" description="Disordered" evidence="1">
    <location>
        <begin position="1"/>
        <end position="29"/>
    </location>
</feature>
<dbReference type="PROSITE" id="PS00028">
    <property type="entry name" value="ZINC_FINGER_C2H2_1"/>
    <property type="match status" value="1"/>
</dbReference>
<proteinExistence type="predicted"/>
<sequence length="166" mass="18675">MSINTVADASLRPDVQTEPPQLQVPGAGGKAVRIRVRSDLLDRGDRVGNQLQGRAPPPTDEVIPGILGSSGVGYCRYPECGALQASWAAFGRHLRDVHREEGLCPLCLTRATRNKKTNTWDGSRHLLQHRRSRWPCGQCQAEFLGSKRLGRHMRRYHRKLHWLPLD</sequence>
<keyword evidence="4" id="KW-1185">Reference proteome</keyword>
<gene>
    <name evidence="3" type="ORF">ONE63_008181</name>
</gene>
<accession>A0AAV7XPJ9</accession>
<organism evidence="3 4">
    <name type="scientific">Megalurothrips usitatus</name>
    <name type="common">bean blossom thrips</name>
    <dbReference type="NCBI Taxonomy" id="439358"/>
    <lineage>
        <taxon>Eukaryota</taxon>
        <taxon>Metazoa</taxon>
        <taxon>Ecdysozoa</taxon>
        <taxon>Arthropoda</taxon>
        <taxon>Hexapoda</taxon>
        <taxon>Insecta</taxon>
        <taxon>Pterygota</taxon>
        <taxon>Neoptera</taxon>
        <taxon>Paraneoptera</taxon>
        <taxon>Thysanoptera</taxon>
        <taxon>Terebrantia</taxon>
        <taxon>Thripoidea</taxon>
        <taxon>Thripidae</taxon>
        <taxon>Megalurothrips</taxon>
    </lineage>
</organism>
<evidence type="ECO:0000313" key="4">
    <source>
        <dbReference type="Proteomes" id="UP001075354"/>
    </source>
</evidence>
<evidence type="ECO:0000313" key="3">
    <source>
        <dbReference type="EMBL" id="KAJ1526595.1"/>
    </source>
</evidence>
<evidence type="ECO:0000259" key="2">
    <source>
        <dbReference type="PROSITE" id="PS00028"/>
    </source>
</evidence>
<comment type="caution">
    <text evidence="3">The sequence shown here is derived from an EMBL/GenBank/DDBJ whole genome shotgun (WGS) entry which is preliminary data.</text>
</comment>
<evidence type="ECO:0000256" key="1">
    <source>
        <dbReference type="SAM" id="MobiDB-lite"/>
    </source>
</evidence>
<feature type="domain" description="C2H2-type" evidence="2">
    <location>
        <begin position="136"/>
        <end position="157"/>
    </location>
</feature>
<dbReference type="EMBL" id="JAPTSV010000006">
    <property type="protein sequence ID" value="KAJ1526595.1"/>
    <property type="molecule type" value="Genomic_DNA"/>
</dbReference>
<name>A0AAV7XPJ9_9NEOP</name>
<protein>
    <recommendedName>
        <fullName evidence="2">C2H2-type domain-containing protein</fullName>
    </recommendedName>
</protein>
<dbReference type="AlphaFoldDB" id="A0AAV7XPJ9"/>
<reference evidence="3" key="1">
    <citation type="submission" date="2022-12" db="EMBL/GenBank/DDBJ databases">
        <title>Chromosome-level genome assembly of the bean flower thrips Megalurothrips usitatus.</title>
        <authorList>
            <person name="Ma L."/>
            <person name="Liu Q."/>
            <person name="Li H."/>
            <person name="Cai W."/>
        </authorList>
    </citation>
    <scope>NUCLEOTIDE SEQUENCE</scope>
    <source>
        <strain evidence="3">Cailab_2022a</strain>
    </source>
</reference>